<proteinExistence type="predicted"/>
<organism evidence="1 2">
    <name type="scientific">Bosea lupini</name>
    <dbReference type="NCBI Taxonomy" id="1036779"/>
    <lineage>
        <taxon>Bacteria</taxon>
        <taxon>Pseudomonadati</taxon>
        <taxon>Pseudomonadota</taxon>
        <taxon>Alphaproteobacteria</taxon>
        <taxon>Hyphomicrobiales</taxon>
        <taxon>Boseaceae</taxon>
        <taxon>Bosea</taxon>
    </lineage>
</organism>
<dbReference type="AlphaFoldDB" id="A0A1H7K1P4"/>
<keyword evidence="2" id="KW-1185">Reference proteome</keyword>
<dbReference type="RefSeq" id="WP_091830749.1">
    <property type="nucleotide sequence ID" value="NZ_FOAN01000002.1"/>
</dbReference>
<sequence>MSAEVSRNNGYVSLMPALRAVLARIRRFQRNRVVALDDRLDQEGLSTHMARDIGLSDASLIYDSRRSDRGG</sequence>
<evidence type="ECO:0008006" key="3">
    <source>
        <dbReference type="Google" id="ProtNLM"/>
    </source>
</evidence>
<evidence type="ECO:0000313" key="1">
    <source>
        <dbReference type="EMBL" id="SEK80692.1"/>
    </source>
</evidence>
<reference evidence="2" key="1">
    <citation type="submission" date="2016-10" db="EMBL/GenBank/DDBJ databases">
        <authorList>
            <person name="Varghese N."/>
            <person name="Submissions S."/>
        </authorList>
    </citation>
    <scope>NUCLEOTIDE SEQUENCE [LARGE SCALE GENOMIC DNA]</scope>
    <source>
        <strain evidence="2">LMG 26383,CCUG 61248,R- 45681</strain>
    </source>
</reference>
<dbReference type="EMBL" id="FOAN01000002">
    <property type="protein sequence ID" value="SEK80692.1"/>
    <property type="molecule type" value="Genomic_DNA"/>
</dbReference>
<gene>
    <name evidence="1" type="ORF">SAMN04515666_10251</name>
</gene>
<dbReference type="OrthoDB" id="8162788at2"/>
<dbReference type="Proteomes" id="UP000199664">
    <property type="component" value="Unassembled WGS sequence"/>
</dbReference>
<evidence type="ECO:0000313" key="2">
    <source>
        <dbReference type="Proteomes" id="UP000199664"/>
    </source>
</evidence>
<accession>A0A1H7K1P4</accession>
<name>A0A1H7K1P4_9HYPH</name>
<protein>
    <recommendedName>
        <fullName evidence="3">DUF1127 domain-containing protein</fullName>
    </recommendedName>
</protein>